<dbReference type="Pfam" id="PF01136">
    <property type="entry name" value="Peptidase_U32"/>
    <property type="match status" value="1"/>
</dbReference>
<dbReference type="RefSeq" id="WP_092157826.1">
    <property type="nucleotide sequence ID" value="NZ_FNGA01000001.1"/>
</dbReference>
<evidence type="ECO:0000256" key="1">
    <source>
        <dbReference type="ARBA" id="ARBA00022670"/>
    </source>
</evidence>
<evidence type="ECO:0000313" key="5">
    <source>
        <dbReference type="Proteomes" id="UP000199053"/>
    </source>
</evidence>
<dbReference type="STRING" id="246191.SAMN05660337_0456"/>
<evidence type="ECO:0000313" key="4">
    <source>
        <dbReference type="EMBL" id="SDK44063.1"/>
    </source>
</evidence>
<dbReference type="InterPro" id="IPR051454">
    <property type="entry name" value="RNA/ubiquinone_mod_enzymes"/>
</dbReference>
<protein>
    <submittedName>
        <fullName evidence="4">Putative protease</fullName>
    </submittedName>
</protein>
<dbReference type="GO" id="GO:0006508">
    <property type="term" value="P:proteolysis"/>
    <property type="evidence" value="ECO:0007669"/>
    <property type="project" value="UniProtKB-KW"/>
</dbReference>
<keyword evidence="1 4" id="KW-0645">Protease</keyword>
<dbReference type="AlphaFoldDB" id="A0A1G9BXH7"/>
<evidence type="ECO:0000256" key="2">
    <source>
        <dbReference type="ARBA" id="ARBA00022801"/>
    </source>
</evidence>
<reference evidence="5" key="1">
    <citation type="submission" date="2016-10" db="EMBL/GenBank/DDBJ databases">
        <authorList>
            <person name="Varghese N."/>
            <person name="Submissions S."/>
        </authorList>
    </citation>
    <scope>NUCLEOTIDE SEQUENCE [LARGE SCALE GENOMIC DNA]</scope>
    <source>
        <strain evidence="5">DSM 16995</strain>
    </source>
</reference>
<dbReference type="Proteomes" id="UP000199053">
    <property type="component" value="Unassembled WGS sequence"/>
</dbReference>
<organism evidence="4 5">
    <name type="scientific">Maridesulfovibrio ferrireducens</name>
    <dbReference type="NCBI Taxonomy" id="246191"/>
    <lineage>
        <taxon>Bacteria</taxon>
        <taxon>Pseudomonadati</taxon>
        <taxon>Thermodesulfobacteriota</taxon>
        <taxon>Desulfovibrionia</taxon>
        <taxon>Desulfovibrionales</taxon>
        <taxon>Desulfovibrionaceae</taxon>
        <taxon>Maridesulfovibrio</taxon>
    </lineage>
</organism>
<dbReference type="GO" id="GO:0008233">
    <property type="term" value="F:peptidase activity"/>
    <property type="evidence" value="ECO:0007669"/>
    <property type="project" value="UniProtKB-KW"/>
</dbReference>
<comment type="similarity">
    <text evidence="3">Belongs to the peptidase U32 family.</text>
</comment>
<gene>
    <name evidence="4" type="ORF">SAMN05660337_0456</name>
</gene>
<name>A0A1G9BXH7_9BACT</name>
<keyword evidence="2" id="KW-0378">Hydrolase</keyword>
<dbReference type="PROSITE" id="PS01276">
    <property type="entry name" value="PEPTIDASE_U32"/>
    <property type="match status" value="1"/>
</dbReference>
<evidence type="ECO:0000256" key="3">
    <source>
        <dbReference type="ARBA" id="ARBA00038374"/>
    </source>
</evidence>
<dbReference type="InterPro" id="IPR001539">
    <property type="entry name" value="Peptidase_U32"/>
</dbReference>
<sequence>MNKINTENLTDKSKSMKPINSEMPELLCPAGNMEKLSAAVTYGADAVYLGAGDLNLRSAGAGFQWEELPEAFALTKANNVQAYFCINAYPREKDLDLVKKDLEKLAECPPDGIIAADPGVIRIARQILPGIPVHVSTQANTGNSESAKFWKEFGASRVNLARELCVTDIADIAAKCPDIELELFVHGAMCMAISGRCFLSSWLNDRSANMGRCTHPCRFEYKATGLRVEEKTRPGKDVWETVEHDGHTTFFAAEDLCLIHYVRWLSRLGVAALKIEGRTKSSSYIAQVADVYRAAIDAAKTGLPLPERTMFELTNAATRPLSTAFFKTSGPSTITQPPTAEERKPVVARIQEKRGDDCWLVSVKSRWELEKNTEVLVPGLKRPAMNTGSYSFETIHGEAVDVIHSGTQALLRTDHPDIATGFFVRSA</sequence>
<dbReference type="PANTHER" id="PTHR30217:SF6">
    <property type="entry name" value="TRNA HYDROXYLATION PROTEIN P"/>
    <property type="match status" value="1"/>
</dbReference>
<dbReference type="OrthoDB" id="9807498at2"/>
<proteinExistence type="inferred from homology"/>
<dbReference type="EMBL" id="FNGA01000001">
    <property type="protein sequence ID" value="SDK44063.1"/>
    <property type="molecule type" value="Genomic_DNA"/>
</dbReference>
<accession>A0A1G9BXH7</accession>
<dbReference type="PANTHER" id="PTHR30217">
    <property type="entry name" value="PEPTIDASE U32 FAMILY"/>
    <property type="match status" value="1"/>
</dbReference>
<keyword evidence="5" id="KW-1185">Reference proteome</keyword>